<comment type="similarity">
    <text evidence="1">Belongs to the 'GDSL' lipolytic enzyme family.</text>
</comment>
<evidence type="ECO:0000256" key="1">
    <source>
        <dbReference type="ARBA" id="ARBA00008668"/>
    </source>
</evidence>
<dbReference type="GO" id="GO:0016787">
    <property type="term" value="F:hydrolase activity"/>
    <property type="evidence" value="ECO:0007669"/>
    <property type="project" value="UniProtKB-KW"/>
</dbReference>
<organism evidence="5 6">
    <name type="scientific">Flemingia macrophylla</name>
    <dbReference type="NCBI Taxonomy" id="520843"/>
    <lineage>
        <taxon>Eukaryota</taxon>
        <taxon>Viridiplantae</taxon>
        <taxon>Streptophyta</taxon>
        <taxon>Embryophyta</taxon>
        <taxon>Tracheophyta</taxon>
        <taxon>Spermatophyta</taxon>
        <taxon>Magnoliopsida</taxon>
        <taxon>eudicotyledons</taxon>
        <taxon>Gunneridae</taxon>
        <taxon>Pentapetalae</taxon>
        <taxon>rosids</taxon>
        <taxon>fabids</taxon>
        <taxon>Fabales</taxon>
        <taxon>Fabaceae</taxon>
        <taxon>Papilionoideae</taxon>
        <taxon>50 kb inversion clade</taxon>
        <taxon>NPAAA clade</taxon>
        <taxon>indigoferoid/millettioid clade</taxon>
        <taxon>Phaseoleae</taxon>
        <taxon>Flemingia</taxon>
    </lineage>
</organism>
<dbReference type="Gene3D" id="3.40.50.1110">
    <property type="entry name" value="SGNH hydrolase"/>
    <property type="match status" value="2"/>
</dbReference>
<evidence type="ECO:0000256" key="2">
    <source>
        <dbReference type="ARBA" id="ARBA00022729"/>
    </source>
</evidence>
<sequence>MKQARKKSITFAHVFLGNGLSNANPLPYEAIFNFGDSISDTGNAATNHPAMPSNSPYGSTYFKHPSGRLSNGRLILDFIVEAYGLPMLPAYLNLTDGQDIKKGVNFAYAGSTALDQTILKQKSINVDAAAYSLSTQLDSFKKLKPSLCKSEEECDSYFKNSLFLVGEIGGNDINAIIPYKNITKLRELVPLIVEAISNTTTQLIKEGVVELVIPGNFPIGCNSAVLATVNTDKEGDYDQFGCLTTYNAFIEYYNEQLKKAIETLRQQNPNVKITYFDYYGAAKRLFQAPKQYGGITFAYVFLGNGLSNANPLPYEAIFNFGDSISDTGNAATNHPAMPSNSPYGSTYFKHPSGRLSNGRLILDFIVEAYGLPMLPTYLNLTNGQDIKKGVNFAYAGSTALDQTILKQKSINVDAAAYSLSTQLDWFKKFKPSLCKSKEECDSYFKKSLFLVGEIGGNDINAIIPYKNITKLRELVPLIVEAISNTTTQLIKEGVVELVIPGNFPIGCNSAVLATVNTDKEGDYDPFGCLTTYNAFIEYYNEQLKKAIETLRQQNPNVKITYFDYYGAAKHLFQAPQQYGFSSGKLETFKACCGKGEPYGLSAQFPCGSFSATVCSDPSKHINWDGPHFTEAAYRLIAKGLVEGPFANPSMKSPPFKII</sequence>
<dbReference type="CDD" id="cd01837">
    <property type="entry name" value="SGNH_plant_lipase_like"/>
    <property type="match status" value="1"/>
</dbReference>
<accession>A0ABD1MN26</accession>
<keyword evidence="3" id="KW-0378">Hydrolase</keyword>
<proteinExistence type="inferred from homology"/>
<evidence type="ECO:0000256" key="3">
    <source>
        <dbReference type="ARBA" id="ARBA00022801"/>
    </source>
</evidence>
<dbReference type="InterPro" id="IPR035669">
    <property type="entry name" value="SGNH_plant_lipase-like"/>
</dbReference>
<reference evidence="5 6" key="1">
    <citation type="submission" date="2024-08" db="EMBL/GenBank/DDBJ databases">
        <title>Insights into the chromosomal genome structure of Flemingia macrophylla.</title>
        <authorList>
            <person name="Ding Y."/>
            <person name="Zhao Y."/>
            <person name="Bi W."/>
            <person name="Wu M."/>
            <person name="Zhao G."/>
            <person name="Gong Y."/>
            <person name="Li W."/>
            <person name="Zhang P."/>
        </authorList>
    </citation>
    <scope>NUCLEOTIDE SEQUENCE [LARGE SCALE GENOMIC DNA]</scope>
    <source>
        <strain evidence="5">DYQJB</strain>
        <tissue evidence="5">Leaf</tissue>
    </source>
</reference>
<dbReference type="InterPro" id="IPR001087">
    <property type="entry name" value="GDSL"/>
</dbReference>
<evidence type="ECO:0000313" key="6">
    <source>
        <dbReference type="Proteomes" id="UP001603857"/>
    </source>
</evidence>
<dbReference type="InterPro" id="IPR036514">
    <property type="entry name" value="SGNH_hydro_sf"/>
</dbReference>
<keyword evidence="6" id="KW-1185">Reference proteome</keyword>
<evidence type="ECO:0000313" key="5">
    <source>
        <dbReference type="EMBL" id="KAL2337213.1"/>
    </source>
</evidence>
<dbReference type="Proteomes" id="UP001603857">
    <property type="component" value="Unassembled WGS sequence"/>
</dbReference>
<comment type="caution">
    <text evidence="5">The sequence shown here is derived from an EMBL/GenBank/DDBJ whole genome shotgun (WGS) entry which is preliminary data.</text>
</comment>
<dbReference type="AlphaFoldDB" id="A0ABD1MN26"/>
<keyword evidence="4" id="KW-0325">Glycoprotein</keyword>
<dbReference type="PANTHER" id="PTHR22835:SF577">
    <property type="entry name" value="GDSL-LIKE LIPASE_ACYLHYDROLASE SUPERFAMILY PROTEIN"/>
    <property type="match status" value="1"/>
</dbReference>
<evidence type="ECO:0000256" key="4">
    <source>
        <dbReference type="ARBA" id="ARBA00023180"/>
    </source>
</evidence>
<gene>
    <name evidence="5" type="ORF">Fmac_011659</name>
</gene>
<dbReference type="Pfam" id="PF00657">
    <property type="entry name" value="Lipase_GDSL"/>
    <property type="match status" value="2"/>
</dbReference>
<name>A0ABD1MN26_9FABA</name>
<protein>
    <recommendedName>
        <fullName evidence="7">GDSL esterase/lipase</fullName>
    </recommendedName>
</protein>
<dbReference type="EMBL" id="JBGMDY010000004">
    <property type="protein sequence ID" value="KAL2337213.1"/>
    <property type="molecule type" value="Genomic_DNA"/>
</dbReference>
<keyword evidence="2" id="KW-0732">Signal</keyword>
<evidence type="ECO:0008006" key="7">
    <source>
        <dbReference type="Google" id="ProtNLM"/>
    </source>
</evidence>
<dbReference type="SUPFAM" id="SSF52266">
    <property type="entry name" value="SGNH hydrolase"/>
    <property type="match status" value="1"/>
</dbReference>
<dbReference type="PANTHER" id="PTHR22835">
    <property type="entry name" value="ZINC FINGER FYVE DOMAIN CONTAINING PROTEIN"/>
    <property type="match status" value="1"/>
</dbReference>